<proteinExistence type="predicted"/>
<dbReference type="Proteomes" id="UP001221898">
    <property type="component" value="Unassembled WGS sequence"/>
</dbReference>
<protein>
    <submittedName>
        <fullName evidence="2">Uncharacterized protein</fullName>
    </submittedName>
</protein>
<dbReference type="EMBL" id="JAINUG010000054">
    <property type="protein sequence ID" value="KAJ8404183.1"/>
    <property type="molecule type" value="Genomic_DNA"/>
</dbReference>
<accession>A0AAD7SKH8</accession>
<feature type="region of interest" description="Disordered" evidence="1">
    <location>
        <begin position="123"/>
        <end position="143"/>
    </location>
</feature>
<evidence type="ECO:0000256" key="1">
    <source>
        <dbReference type="SAM" id="MobiDB-lite"/>
    </source>
</evidence>
<feature type="region of interest" description="Disordered" evidence="1">
    <location>
        <begin position="47"/>
        <end position="73"/>
    </location>
</feature>
<sequence length="143" mass="15839">MNNNVAQHQSRALPPRSIKEPPPRQYSVTELLAPAVCAAQASLNADRRFPGLGGRRERGSQLDRISESQRSRPERQYAFGEWATDFMLGTCATQSDLLDWGGGAPCIRPKERGPILALRLPFRHMGPGRSDRQTEAKARNATS</sequence>
<evidence type="ECO:0000313" key="2">
    <source>
        <dbReference type="EMBL" id="KAJ8404183.1"/>
    </source>
</evidence>
<reference evidence="2" key="1">
    <citation type="journal article" date="2023" name="Science">
        <title>Genome structures resolve the early diversification of teleost fishes.</title>
        <authorList>
            <person name="Parey E."/>
            <person name="Louis A."/>
            <person name="Montfort J."/>
            <person name="Bouchez O."/>
            <person name="Roques C."/>
            <person name="Iampietro C."/>
            <person name="Lluch J."/>
            <person name="Castinel A."/>
            <person name="Donnadieu C."/>
            <person name="Desvignes T."/>
            <person name="Floi Bucao C."/>
            <person name="Jouanno E."/>
            <person name="Wen M."/>
            <person name="Mejri S."/>
            <person name="Dirks R."/>
            <person name="Jansen H."/>
            <person name="Henkel C."/>
            <person name="Chen W.J."/>
            <person name="Zahm M."/>
            <person name="Cabau C."/>
            <person name="Klopp C."/>
            <person name="Thompson A.W."/>
            <person name="Robinson-Rechavi M."/>
            <person name="Braasch I."/>
            <person name="Lecointre G."/>
            <person name="Bobe J."/>
            <person name="Postlethwait J.H."/>
            <person name="Berthelot C."/>
            <person name="Roest Crollius H."/>
            <person name="Guiguen Y."/>
        </authorList>
    </citation>
    <scope>NUCLEOTIDE SEQUENCE</scope>
    <source>
        <strain evidence="2">NC1722</strain>
    </source>
</reference>
<comment type="caution">
    <text evidence="2">The sequence shown here is derived from an EMBL/GenBank/DDBJ whole genome shotgun (WGS) entry which is preliminary data.</text>
</comment>
<name>A0AAD7SKH8_9TELE</name>
<gene>
    <name evidence="2" type="ORF">AAFF_G00339560</name>
</gene>
<evidence type="ECO:0000313" key="3">
    <source>
        <dbReference type="Proteomes" id="UP001221898"/>
    </source>
</evidence>
<organism evidence="2 3">
    <name type="scientific">Aldrovandia affinis</name>
    <dbReference type="NCBI Taxonomy" id="143900"/>
    <lineage>
        <taxon>Eukaryota</taxon>
        <taxon>Metazoa</taxon>
        <taxon>Chordata</taxon>
        <taxon>Craniata</taxon>
        <taxon>Vertebrata</taxon>
        <taxon>Euteleostomi</taxon>
        <taxon>Actinopterygii</taxon>
        <taxon>Neopterygii</taxon>
        <taxon>Teleostei</taxon>
        <taxon>Notacanthiformes</taxon>
        <taxon>Halosauridae</taxon>
        <taxon>Aldrovandia</taxon>
    </lineage>
</organism>
<feature type="compositionally biased region" description="Polar residues" evidence="1">
    <location>
        <begin position="1"/>
        <end position="10"/>
    </location>
</feature>
<dbReference type="AlphaFoldDB" id="A0AAD7SKH8"/>
<feature type="compositionally biased region" description="Basic and acidic residues" evidence="1">
    <location>
        <begin position="129"/>
        <end position="143"/>
    </location>
</feature>
<keyword evidence="3" id="KW-1185">Reference proteome</keyword>
<feature type="region of interest" description="Disordered" evidence="1">
    <location>
        <begin position="1"/>
        <end position="24"/>
    </location>
</feature>